<reference evidence="3" key="1">
    <citation type="submission" date="2023-08" db="EMBL/GenBank/DDBJ databases">
        <authorList>
            <person name="Audoor S."/>
            <person name="Bilcke G."/>
        </authorList>
    </citation>
    <scope>NUCLEOTIDE SEQUENCE</scope>
</reference>
<dbReference type="InterPro" id="IPR029063">
    <property type="entry name" value="SAM-dependent_MTases_sf"/>
</dbReference>
<feature type="compositionally biased region" description="Low complexity" evidence="1">
    <location>
        <begin position="51"/>
        <end position="60"/>
    </location>
</feature>
<protein>
    <recommendedName>
        <fullName evidence="2">Methyltransferase FkbM domain-containing protein</fullName>
    </recommendedName>
</protein>
<dbReference type="NCBIfam" id="TIGR01444">
    <property type="entry name" value="fkbM_fam"/>
    <property type="match status" value="1"/>
</dbReference>
<evidence type="ECO:0000256" key="1">
    <source>
        <dbReference type="SAM" id="MobiDB-lite"/>
    </source>
</evidence>
<dbReference type="SUPFAM" id="SSF53335">
    <property type="entry name" value="S-adenosyl-L-methionine-dependent methyltransferases"/>
    <property type="match status" value="1"/>
</dbReference>
<dbReference type="Pfam" id="PF05050">
    <property type="entry name" value="Methyltransf_21"/>
    <property type="match status" value="1"/>
</dbReference>
<feature type="compositionally biased region" description="Polar residues" evidence="1">
    <location>
        <begin position="40"/>
        <end position="50"/>
    </location>
</feature>
<dbReference type="AlphaFoldDB" id="A0AAD2FGW7"/>
<dbReference type="Gene3D" id="3.40.50.150">
    <property type="entry name" value="Vaccinia Virus protein VP39"/>
    <property type="match status" value="1"/>
</dbReference>
<dbReference type="Proteomes" id="UP001295423">
    <property type="component" value="Unassembled WGS sequence"/>
</dbReference>
<feature type="domain" description="Methyltransferase FkbM" evidence="2">
    <location>
        <begin position="154"/>
        <end position="283"/>
    </location>
</feature>
<evidence type="ECO:0000259" key="2">
    <source>
        <dbReference type="Pfam" id="PF05050"/>
    </source>
</evidence>
<keyword evidence="4" id="KW-1185">Reference proteome</keyword>
<accession>A0AAD2FGW7</accession>
<sequence>MRLKTSPSSPRINSTQSRWKTLLLSGVVIGGVISQSPLVQQKPTASLNPPSESKSSLKRSSFTRLKGTKEDTIIPTVEYDVDGNCKALPFIRPAGTYFLNADIQPAPSPEAVTPAFHVGSFLANKVTHHMLGDIPHFELIKELLEGKEGGLTLDIGANQGFYTYYLAALGMEVHAFEIQEANFVSLQHGAEYNPKEVAEQVFVYPVGLGTRTGRMSMGGSTYDGHLKGIVGLNDGTIQTTSVDCFVYQNIQNLGNDLLSNVAFVKIDVEGFEIAVLQGARQSLFGPQGHVGGLIMEVGPSRWNRAFVSFNIGVQEMKKVAGHFQQSYILVRTSGTFVQSCPTSLVKGVIQDTNPRVLEGAEMYKMEMDEWEPVLSKLNEIEGDCNFWYIN</sequence>
<dbReference type="InterPro" id="IPR052514">
    <property type="entry name" value="SAM-dependent_MTase"/>
</dbReference>
<feature type="region of interest" description="Disordered" evidence="1">
    <location>
        <begin position="40"/>
        <end position="62"/>
    </location>
</feature>
<dbReference type="PANTHER" id="PTHR34203">
    <property type="entry name" value="METHYLTRANSFERASE, FKBM FAMILY PROTEIN"/>
    <property type="match status" value="1"/>
</dbReference>
<proteinExistence type="predicted"/>
<name>A0AAD2FGW7_9STRA</name>
<comment type="caution">
    <text evidence="3">The sequence shown here is derived from an EMBL/GenBank/DDBJ whole genome shotgun (WGS) entry which is preliminary data.</text>
</comment>
<evidence type="ECO:0000313" key="4">
    <source>
        <dbReference type="Proteomes" id="UP001295423"/>
    </source>
</evidence>
<evidence type="ECO:0000313" key="3">
    <source>
        <dbReference type="EMBL" id="CAJ1930837.1"/>
    </source>
</evidence>
<dbReference type="EMBL" id="CAKOGP040000113">
    <property type="protein sequence ID" value="CAJ1930837.1"/>
    <property type="molecule type" value="Genomic_DNA"/>
</dbReference>
<gene>
    <name evidence="3" type="ORF">CYCCA115_LOCUS2112</name>
</gene>
<dbReference type="PANTHER" id="PTHR34203:SF15">
    <property type="entry name" value="SLL1173 PROTEIN"/>
    <property type="match status" value="1"/>
</dbReference>
<dbReference type="InterPro" id="IPR006342">
    <property type="entry name" value="FkbM_mtfrase"/>
</dbReference>
<organism evidence="3 4">
    <name type="scientific">Cylindrotheca closterium</name>
    <dbReference type="NCBI Taxonomy" id="2856"/>
    <lineage>
        <taxon>Eukaryota</taxon>
        <taxon>Sar</taxon>
        <taxon>Stramenopiles</taxon>
        <taxon>Ochrophyta</taxon>
        <taxon>Bacillariophyta</taxon>
        <taxon>Bacillariophyceae</taxon>
        <taxon>Bacillariophycidae</taxon>
        <taxon>Bacillariales</taxon>
        <taxon>Bacillariaceae</taxon>
        <taxon>Cylindrotheca</taxon>
    </lineage>
</organism>